<evidence type="ECO:0000313" key="7">
    <source>
        <dbReference type="EMBL" id="NVN37353.1"/>
    </source>
</evidence>
<evidence type="ECO:0000256" key="4">
    <source>
        <dbReference type="HAMAP-Rule" id="MF_00211"/>
    </source>
</evidence>
<keyword evidence="2 4" id="KW-0808">Transferase</keyword>
<dbReference type="Gene3D" id="1.20.970.10">
    <property type="entry name" value="Transferase, Pyrimidine Nucleoside Phosphorylase, Chain C"/>
    <property type="match status" value="1"/>
</dbReference>
<dbReference type="PANTHER" id="PTHR43285">
    <property type="entry name" value="ANTHRANILATE PHOSPHORIBOSYLTRANSFERASE"/>
    <property type="match status" value="1"/>
</dbReference>
<comment type="cofactor">
    <cofactor evidence="4">
        <name>Mg(2+)</name>
        <dbReference type="ChEBI" id="CHEBI:18420"/>
    </cofactor>
    <text evidence="4">Binds 2 magnesium ions per monomer.</text>
</comment>
<comment type="caution">
    <text evidence="7">The sequence shown here is derived from an EMBL/GenBank/DDBJ whole genome shotgun (WGS) entry which is preliminary data.</text>
</comment>
<feature type="binding site" evidence="4">
    <location>
        <position position="252"/>
    </location>
    <ligand>
        <name>anthranilate</name>
        <dbReference type="ChEBI" id="CHEBI:16567"/>
        <label>2</label>
    </ligand>
</feature>
<dbReference type="PANTHER" id="PTHR43285:SF2">
    <property type="entry name" value="ANTHRANILATE PHOSPHORIBOSYLTRANSFERASE"/>
    <property type="match status" value="1"/>
</dbReference>
<evidence type="ECO:0000256" key="2">
    <source>
        <dbReference type="ARBA" id="ARBA00022679"/>
    </source>
</evidence>
<dbReference type="InterPro" id="IPR017459">
    <property type="entry name" value="Glycosyl_Trfase_fam3_N_dom"/>
</dbReference>
<feature type="binding site" evidence="4">
    <location>
        <position position="206"/>
    </location>
    <ligand>
        <name>5-phospho-alpha-D-ribose 1-diphosphate</name>
        <dbReference type="ChEBI" id="CHEBI:58017"/>
    </ligand>
</feature>
<comment type="catalytic activity">
    <reaction evidence="4">
        <text>N-(5-phospho-beta-D-ribosyl)anthranilate + diphosphate = 5-phospho-alpha-D-ribose 1-diphosphate + anthranilate</text>
        <dbReference type="Rhea" id="RHEA:11768"/>
        <dbReference type="ChEBI" id="CHEBI:16567"/>
        <dbReference type="ChEBI" id="CHEBI:18277"/>
        <dbReference type="ChEBI" id="CHEBI:33019"/>
        <dbReference type="ChEBI" id="CHEBI:58017"/>
        <dbReference type="EC" id="2.4.2.18"/>
    </reaction>
</comment>
<dbReference type="GO" id="GO:0000287">
    <property type="term" value="F:magnesium ion binding"/>
    <property type="evidence" value="ECO:0007669"/>
    <property type="project" value="UniProtKB-UniRule"/>
</dbReference>
<dbReference type="GO" id="GO:0000162">
    <property type="term" value="P:L-tryptophan biosynthetic process"/>
    <property type="evidence" value="ECO:0007669"/>
    <property type="project" value="UniProtKB-UniRule"/>
</dbReference>
<proteinExistence type="inferred from homology"/>
<dbReference type="HAMAP" id="MF_00211">
    <property type="entry name" value="TrpD"/>
    <property type="match status" value="1"/>
</dbReference>
<feature type="binding site" evidence="4">
    <location>
        <position position="174"/>
    </location>
    <ligand>
        <name>5-phospho-alpha-D-ribose 1-diphosphate</name>
        <dbReference type="ChEBI" id="CHEBI:58017"/>
    </ligand>
</feature>
<evidence type="ECO:0000313" key="8">
    <source>
        <dbReference type="Proteomes" id="UP000522590"/>
    </source>
</evidence>
<evidence type="ECO:0000256" key="3">
    <source>
        <dbReference type="ARBA" id="ARBA00022822"/>
    </source>
</evidence>
<feature type="binding site" evidence="4">
    <location>
        <position position="197"/>
    </location>
    <ligand>
        <name>anthranilate</name>
        <dbReference type="ChEBI" id="CHEBI:16567"/>
        <label>1</label>
    </ligand>
</feature>
<dbReference type="RefSeq" id="WP_176643322.1">
    <property type="nucleotide sequence ID" value="NZ_JABXXS010000021.1"/>
</dbReference>
<sequence>MASSRDSASAASTTFRNILGRVAGGEVVASDIAQTAIKHIESGDAGEVPGIAFLTALYMQGKLRSDPVELESVLLHRNPDPAAMTPQFREILDWTLDGHALTPEMAQAAFDQIMDGLVPDGALAAFLTALHLRGETVTELEAAVRAMRARMVAVPGMPPGAIDVCGTGGDGLGTLNVSTAVAFVLAALGVPVVKHGNRALSSRSGATDVLLELGVPLPADHGHIGSMVAEHKLAFLAATNHHPAMRHVGAVRRALGFRTIFNLLGPLCNPAGVTRQMVGVFSPDWLDPMVRTLQATGSARVWAICGDCGEGRFIDELTLAGPNHATILEDGQVSSLIVDAEKAGLEPRPISDIAGGSPADNARALHDLAHGARGAYRDTVLLNAAVALHVAGEGHNISRGGGAIDYAALRENIRLAGDVLVEKGRVATVLDAVRNFRADMSNRVTR</sequence>
<dbReference type="Pfam" id="PF02885">
    <property type="entry name" value="Glycos_trans_3N"/>
    <property type="match status" value="1"/>
</dbReference>
<dbReference type="InterPro" id="IPR005940">
    <property type="entry name" value="Anthranilate_Pribosyl_Tfrase"/>
</dbReference>
<dbReference type="Gene3D" id="3.40.1030.10">
    <property type="entry name" value="Nucleoside phosphorylase/phosphoribosyltransferase catalytic domain"/>
    <property type="match status" value="1"/>
</dbReference>
<keyword evidence="4" id="KW-0028">Amino-acid biosynthesis</keyword>
<dbReference type="InterPro" id="IPR000312">
    <property type="entry name" value="Glycosyl_Trfase_fam3"/>
</dbReference>
<feature type="binding site" evidence="4">
    <location>
        <position position="166"/>
    </location>
    <ligand>
        <name>5-phospho-alpha-D-ribose 1-diphosphate</name>
        <dbReference type="ChEBI" id="CHEBI:58017"/>
    </ligand>
</feature>
<feature type="binding site" evidence="4">
    <location>
        <position position="316"/>
    </location>
    <ligand>
        <name>Mg(2+)</name>
        <dbReference type="ChEBI" id="CHEBI:18420"/>
        <label>1</label>
    </ligand>
</feature>
<feature type="binding site" evidence="4">
    <location>
        <begin position="169"/>
        <end position="170"/>
    </location>
    <ligand>
        <name>5-phospho-alpha-D-ribose 1-diphosphate</name>
        <dbReference type="ChEBI" id="CHEBI:58017"/>
    </ligand>
</feature>
<dbReference type="Proteomes" id="UP000522590">
    <property type="component" value="Unassembled WGS sequence"/>
</dbReference>
<dbReference type="NCBIfam" id="TIGR01245">
    <property type="entry name" value="trpD"/>
    <property type="match status" value="1"/>
</dbReference>
<comment type="pathway">
    <text evidence="4">Amino-acid biosynthesis; L-tryptophan biosynthesis; L-tryptophan from chorismate: step 2/5.</text>
</comment>
<feature type="binding site" evidence="4">
    <location>
        <position position="316"/>
    </location>
    <ligand>
        <name>Mg(2+)</name>
        <dbReference type="ChEBI" id="CHEBI:18420"/>
        <label>2</label>
    </ligand>
</feature>
<protein>
    <recommendedName>
        <fullName evidence="4">Anthranilate phosphoribosyltransferase</fullName>
        <ecNumber evidence="4">2.4.2.18</ecNumber>
    </recommendedName>
</protein>
<comment type="similarity">
    <text evidence="4">Belongs to the anthranilate phosphoribosyltransferase family.</text>
</comment>
<feature type="domain" description="Glycosyl transferase family 3" evidence="5">
    <location>
        <begin position="161"/>
        <end position="400"/>
    </location>
</feature>
<dbReference type="InterPro" id="IPR035902">
    <property type="entry name" value="Nuc_phospho_transferase"/>
</dbReference>
<dbReference type="EC" id="2.4.2.18" evidence="4"/>
<feature type="binding site" evidence="4">
    <location>
        <position position="315"/>
    </location>
    <ligand>
        <name>Mg(2+)</name>
        <dbReference type="ChEBI" id="CHEBI:18420"/>
        <label>2</label>
    </ligand>
</feature>
<accession>A0A850P2M8</accession>
<dbReference type="EMBL" id="JABXXS010000021">
    <property type="protein sequence ID" value="NVN37353.1"/>
    <property type="molecule type" value="Genomic_DNA"/>
</dbReference>
<feature type="binding site" evidence="4">
    <location>
        <position position="178"/>
    </location>
    <ligand>
        <name>Mg(2+)</name>
        <dbReference type="ChEBI" id="CHEBI:18420"/>
        <label>1</label>
    </ligand>
</feature>
<dbReference type="AlphaFoldDB" id="A0A850P2M8"/>
<feature type="binding site" evidence="4">
    <location>
        <begin position="176"/>
        <end position="179"/>
    </location>
    <ligand>
        <name>5-phospho-alpha-D-ribose 1-diphosphate</name>
        <dbReference type="ChEBI" id="CHEBI:58017"/>
    </ligand>
</feature>
<comment type="caution">
    <text evidence="4">Lacks conserved residue(s) required for the propagation of feature annotation.</text>
</comment>
<feature type="binding site" evidence="4">
    <location>
        <position position="166"/>
    </location>
    <ligand>
        <name>anthranilate</name>
        <dbReference type="ChEBI" id="CHEBI:16567"/>
        <label>1</label>
    </ligand>
</feature>
<dbReference type="GO" id="GO:0005829">
    <property type="term" value="C:cytosol"/>
    <property type="evidence" value="ECO:0007669"/>
    <property type="project" value="TreeGrafter"/>
</dbReference>
<keyword evidence="3 4" id="KW-0822">Tryptophan biosynthesis</keyword>
<organism evidence="7 8">
    <name type="scientific">Komagataeibacter swingsii</name>
    <dbReference type="NCBI Taxonomy" id="215220"/>
    <lineage>
        <taxon>Bacteria</taxon>
        <taxon>Pseudomonadati</taxon>
        <taxon>Pseudomonadota</taxon>
        <taxon>Alphaproteobacteria</taxon>
        <taxon>Acetobacterales</taxon>
        <taxon>Acetobacteraceae</taxon>
        <taxon>Komagataeibacter</taxon>
    </lineage>
</organism>
<dbReference type="SUPFAM" id="SSF47648">
    <property type="entry name" value="Nucleoside phosphorylase/phosphoribosyltransferase N-terminal domain"/>
    <property type="match status" value="1"/>
</dbReference>
<keyword evidence="4" id="KW-0460">Magnesium</keyword>
<reference evidence="7 8" key="1">
    <citation type="submission" date="2020-06" db="EMBL/GenBank/DDBJ databases">
        <title>Description of novel acetic acid bacteria.</title>
        <authorList>
            <person name="Sombolestani A."/>
        </authorList>
    </citation>
    <scope>NUCLEOTIDE SEQUENCE [LARGE SCALE GENOMIC DNA]</scope>
    <source>
        <strain evidence="7 8">LMG 25</strain>
    </source>
</reference>
<dbReference type="UniPathway" id="UPA00035">
    <property type="reaction ID" value="UER00041"/>
</dbReference>
<feature type="domain" description="Glycosyl transferase family 3 N-terminal" evidence="6">
    <location>
        <begin position="90"/>
        <end position="150"/>
    </location>
</feature>
<feature type="binding site" evidence="4">
    <location>
        <begin position="194"/>
        <end position="202"/>
    </location>
    <ligand>
        <name>5-phospho-alpha-D-ribose 1-diphosphate</name>
        <dbReference type="ChEBI" id="CHEBI:58017"/>
    </ligand>
</feature>
<dbReference type="InterPro" id="IPR036320">
    <property type="entry name" value="Glycosyl_Trfase_fam3_N_dom_sf"/>
</dbReference>
<evidence type="ECO:0000256" key="1">
    <source>
        <dbReference type="ARBA" id="ARBA00022676"/>
    </source>
</evidence>
<comment type="function">
    <text evidence="4">Catalyzes the transfer of the phosphoribosyl group of 5-phosphorylribose-1-pyrophosphate (PRPP) to anthranilate to yield N-(5'-phosphoribosyl)-anthranilate (PRA).</text>
</comment>
<gene>
    <name evidence="4 7" type="primary">trpD</name>
    <name evidence="7" type="ORF">HUK81_10445</name>
</gene>
<keyword evidence="4" id="KW-0057">Aromatic amino acid biosynthesis</keyword>
<comment type="subunit">
    <text evidence="4">Homodimer.</text>
</comment>
<name>A0A850P2M8_9PROT</name>
<dbReference type="SUPFAM" id="SSF52418">
    <property type="entry name" value="Nucleoside phosphorylase/phosphoribosyltransferase catalytic domain"/>
    <property type="match status" value="1"/>
</dbReference>
<evidence type="ECO:0000259" key="6">
    <source>
        <dbReference type="Pfam" id="PF02885"/>
    </source>
</evidence>
<dbReference type="Pfam" id="PF00591">
    <property type="entry name" value="Glycos_transf_3"/>
    <property type="match status" value="1"/>
</dbReference>
<dbReference type="GO" id="GO:0004048">
    <property type="term" value="F:anthranilate phosphoribosyltransferase activity"/>
    <property type="evidence" value="ECO:0007669"/>
    <property type="project" value="UniProtKB-UniRule"/>
</dbReference>
<evidence type="ECO:0000259" key="5">
    <source>
        <dbReference type="Pfam" id="PF00591"/>
    </source>
</evidence>
<keyword evidence="4" id="KW-0479">Metal-binding</keyword>
<keyword evidence="1 4" id="KW-0328">Glycosyltransferase</keyword>